<protein>
    <recommendedName>
        <fullName evidence="1">Little elongation complex subunit 1 C-terminal domain-containing protein</fullName>
    </recommendedName>
</protein>
<organism evidence="2 3">
    <name type="scientific">Biomphalaria glabrata</name>
    <name type="common">Bloodfluke planorb</name>
    <name type="synonym">Freshwater snail</name>
    <dbReference type="NCBI Taxonomy" id="6526"/>
    <lineage>
        <taxon>Eukaryota</taxon>
        <taxon>Metazoa</taxon>
        <taxon>Spiralia</taxon>
        <taxon>Lophotrochozoa</taxon>
        <taxon>Mollusca</taxon>
        <taxon>Gastropoda</taxon>
        <taxon>Heterobranchia</taxon>
        <taxon>Euthyneura</taxon>
        <taxon>Panpulmonata</taxon>
        <taxon>Hygrophila</taxon>
        <taxon>Lymnaeoidea</taxon>
        <taxon>Planorbidae</taxon>
        <taxon>Biomphalaria</taxon>
    </lineage>
</organism>
<proteinExistence type="predicted"/>
<dbReference type="Proteomes" id="UP000076420">
    <property type="component" value="Unassembled WGS sequence"/>
</dbReference>
<dbReference type="Pfam" id="PF25817">
    <property type="entry name" value="ICE1_C"/>
    <property type="match status" value="1"/>
</dbReference>
<reference evidence="2" key="1">
    <citation type="submission" date="2020-05" db="UniProtKB">
        <authorList>
            <consortium name="EnsemblMetazoa"/>
        </authorList>
    </citation>
    <scope>IDENTIFICATION</scope>
    <source>
        <strain evidence="2">BB02</strain>
    </source>
</reference>
<gene>
    <name evidence="2" type="primary">106072457</name>
</gene>
<evidence type="ECO:0000259" key="1">
    <source>
        <dbReference type="Pfam" id="PF25817"/>
    </source>
</evidence>
<evidence type="ECO:0000313" key="3">
    <source>
        <dbReference type="Proteomes" id="UP000076420"/>
    </source>
</evidence>
<name>A0A2C9LGN7_BIOGL</name>
<accession>A0A2C9LGN7</accession>
<sequence>MATVKLGDRDKVHELSLAMELLLAHKGDKWSEDQFIKRLIVSSTMKFVDNKTAEETAAKSAVVSCLLNIFISVQRIQACSPNTVSILVSQVLTKLVHKQSEDMSLELSVVEALIRASPYCPVKCLDLMRKWQDTNKGRIPAHTFSKLQFVRSTLSKMVPGKNICKS</sequence>
<dbReference type="VEuPathDB" id="VectorBase:BGLAX_050355"/>
<dbReference type="AlphaFoldDB" id="A0A2C9LGN7"/>
<dbReference type="EnsemblMetazoa" id="BGLB030985-RA">
    <property type="protein sequence ID" value="BGLB030985-PA"/>
    <property type="gene ID" value="BGLB030985"/>
</dbReference>
<evidence type="ECO:0000313" key="2">
    <source>
        <dbReference type="EnsemblMetazoa" id="BGLB030985-PA"/>
    </source>
</evidence>
<dbReference type="OrthoDB" id="6162181at2759"/>
<dbReference type="KEGG" id="bgt:106072457"/>
<dbReference type="InterPro" id="IPR057881">
    <property type="entry name" value="ICE1_C"/>
</dbReference>
<feature type="domain" description="Little elongation complex subunit 1 C-terminal" evidence="1">
    <location>
        <begin position="10"/>
        <end position="147"/>
    </location>
</feature>
<dbReference type="VEuPathDB" id="VectorBase:BGLB030985"/>